<evidence type="ECO:0000313" key="2">
    <source>
        <dbReference type="EMBL" id="KAL1582215.1"/>
    </source>
</evidence>
<protein>
    <recommendedName>
        <fullName evidence="1">GST N-terminal domain-containing protein</fullName>
    </recommendedName>
</protein>
<sequence>MSSQTPTPVLFSYKTSPYAQKIHYILTAAGIPYSELTQPPVLPRPELEDLGITYRRIPLLAVGRDVYADSAAIIDVILNELGGKHKIETSKADKAYELWGNDTFKTVVPLLPVQALTPQFVSDRETIFPLLAHPERLKAQQPIALADLKSRLAWVEDVYLADRKEGAPLSLADIHIIWALRWVLQDLGAAKRYPNLDQSTYPRVYSLISALPKKPAAKVLNKQDAHAAILSSPATSSHSFSVAASDPLGIAQGTPVTVENADTKPGAHPQKGKLIGTGKYEIVLGLETGVRLHFPRAGYLVREDGKARL</sequence>
<name>A0AB34KFA7_9PEZI</name>
<dbReference type="EMBL" id="JAAQHG020000059">
    <property type="protein sequence ID" value="KAL1582215.1"/>
    <property type="molecule type" value="Genomic_DNA"/>
</dbReference>
<organism evidence="2 3">
    <name type="scientific">Cladosporium halotolerans</name>
    <dbReference type="NCBI Taxonomy" id="1052096"/>
    <lineage>
        <taxon>Eukaryota</taxon>
        <taxon>Fungi</taxon>
        <taxon>Dikarya</taxon>
        <taxon>Ascomycota</taxon>
        <taxon>Pezizomycotina</taxon>
        <taxon>Dothideomycetes</taxon>
        <taxon>Dothideomycetidae</taxon>
        <taxon>Cladosporiales</taxon>
        <taxon>Cladosporiaceae</taxon>
        <taxon>Cladosporium</taxon>
    </lineage>
</organism>
<dbReference type="RefSeq" id="XP_069225322.1">
    <property type="nucleotide sequence ID" value="XM_069377694.1"/>
</dbReference>
<accession>A0AB34KFA7</accession>
<dbReference type="PROSITE" id="PS50404">
    <property type="entry name" value="GST_NTER"/>
    <property type="match status" value="1"/>
</dbReference>
<keyword evidence="3" id="KW-1185">Reference proteome</keyword>
<dbReference type="CDD" id="cd00570">
    <property type="entry name" value="GST_N_family"/>
    <property type="match status" value="1"/>
</dbReference>
<dbReference type="AlphaFoldDB" id="A0AB34KFA7"/>
<evidence type="ECO:0000313" key="3">
    <source>
        <dbReference type="Proteomes" id="UP000803884"/>
    </source>
</evidence>
<dbReference type="Proteomes" id="UP000803884">
    <property type="component" value="Unassembled WGS sequence"/>
</dbReference>
<dbReference type="GeneID" id="96010532"/>
<dbReference type="SUPFAM" id="SSF52833">
    <property type="entry name" value="Thioredoxin-like"/>
    <property type="match status" value="1"/>
</dbReference>
<comment type="caution">
    <text evidence="2">The sequence shown here is derived from an EMBL/GenBank/DDBJ whole genome shotgun (WGS) entry which is preliminary data.</text>
</comment>
<proteinExistence type="predicted"/>
<reference evidence="2 3" key="1">
    <citation type="journal article" date="2020" name="Microbiol. Resour. Announc.">
        <title>Draft Genome Sequence of a Cladosporium Species Isolated from the Mesophotic Ascidian Didemnum maculosum.</title>
        <authorList>
            <person name="Gioti A."/>
            <person name="Siaperas R."/>
            <person name="Nikolaivits E."/>
            <person name="Le Goff G."/>
            <person name="Ouazzani J."/>
            <person name="Kotoulas G."/>
            <person name="Topakas E."/>
        </authorList>
    </citation>
    <scope>NUCLEOTIDE SEQUENCE [LARGE SCALE GENOMIC DNA]</scope>
    <source>
        <strain evidence="2 3">TM138-S3</strain>
    </source>
</reference>
<dbReference type="InterPro" id="IPR036249">
    <property type="entry name" value="Thioredoxin-like_sf"/>
</dbReference>
<dbReference type="Gene3D" id="3.40.30.110">
    <property type="match status" value="2"/>
</dbReference>
<evidence type="ECO:0000259" key="1">
    <source>
        <dbReference type="PROSITE" id="PS50404"/>
    </source>
</evidence>
<dbReference type="Pfam" id="PF13417">
    <property type="entry name" value="GST_N_3"/>
    <property type="match status" value="1"/>
</dbReference>
<dbReference type="InterPro" id="IPR004045">
    <property type="entry name" value="Glutathione_S-Trfase_N"/>
</dbReference>
<gene>
    <name evidence="2" type="ORF">WHR41_09090</name>
</gene>
<dbReference type="InterPro" id="IPR058268">
    <property type="entry name" value="DUF7962"/>
</dbReference>
<dbReference type="Pfam" id="PF25907">
    <property type="entry name" value="DUF7962"/>
    <property type="match status" value="1"/>
</dbReference>
<feature type="domain" description="GST N-terminal" evidence="1">
    <location>
        <begin position="6"/>
        <end position="85"/>
    </location>
</feature>